<reference evidence="6 7" key="1">
    <citation type="journal article" date="2016" name="Mol. Biol. Evol.">
        <title>Comparative Genomics of Early-Diverging Mushroom-Forming Fungi Provides Insights into the Origins of Lignocellulose Decay Capabilities.</title>
        <authorList>
            <person name="Nagy L.G."/>
            <person name="Riley R."/>
            <person name="Tritt A."/>
            <person name="Adam C."/>
            <person name="Daum C."/>
            <person name="Floudas D."/>
            <person name="Sun H."/>
            <person name="Yadav J.S."/>
            <person name="Pangilinan J."/>
            <person name="Larsson K.H."/>
            <person name="Matsuura K."/>
            <person name="Barry K."/>
            <person name="Labutti K."/>
            <person name="Kuo R."/>
            <person name="Ohm R.A."/>
            <person name="Bhattacharya S.S."/>
            <person name="Shirouzu T."/>
            <person name="Yoshinaga Y."/>
            <person name="Martin F.M."/>
            <person name="Grigoriev I.V."/>
            <person name="Hibbett D.S."/>
        </authorList>
    </citation>
    <scope>NUCLEOTIDE SEQUENCE [LARGE SCALE GENOMIC DNA]</scope>
    <source>
        <strain evidence="6 7">HHB14362 ss-1</strain>
    </source>
</reference>
<dbReference type="STRING" id="1314782.A0A165P1J7"/>
<dbReference type="InterPro" id="IPR038097">
    <property type="entry name" value="Ribosomal_eL36_sf"/>
</dbReference>
<dbReference type="PROSITE" id="PS01190">
    <property type="entry name" value="RIBOSOMAL_L36E"/>
    <property type="match status" value="1"/>
</dbReference>
<evidence type="ECO:0000313" key="6">
    <source>
        <dbReference type="EMBL" id="KZT20399.1"/>
    </source>
</evidence>
<evidence type="ECO:0000256" key="3">
    <source>
        <dbReference type="ARBA" id="ARBA00023274"/>
    </source>
</evidence>
<keyword evidence="3 4" id="KW-0687">Ribonucleoprotein</keyword>
<proteinExistence type="inferred from homology"/>
<dbReference type="PANTHER" id="PTHR10114">
    <property type="entry name" value="60S RIBOSOMAL PROTEIN L36"/>
    <property type="match status" value="1"/>
</dbReference>
<dbReference type="Pfam" id="PF01158">
    <property type="entry name" value="Ribosomal_L36e"/>
    <property type="match status" value="1"/>
</dbReference>
<accession>A0A165P1J7</accession>
<evidence type="ECO:0000256" key="5">
    <source>
        <dbReference type="SAM" id="MobiDB-lite"/>
    </source>
</evidence>
<dbReference type="AlphaFoldDB" id="A0A165P1J7"/>
<dbReference type="OrthoDB" id="9616667at2759"/>
<name>A0A165P1J7_9AGAM</name>
<dbReference type="InParanoid" id="A0A165P1J7"/>
<gene>
    <name evidence="6" type="ORF">NEOLEDRAFT_1140856</name>
</gene>
<dbReference type="GO" id="GO:0006412">
    <property type="term" value="P:translation"/>
    <property type="evidence" value="ECO:0007669"/>
    <property type="project" value="InterPro"/>
</dbReference>
<keyword evidence="7" id="KW-1185">Reference proteome</keyword>
<dbReference type="GO" id="GO:1990904">
    <property type="term" value="C:ribonucleoprotein complex"/>
    <property type="evidence" value="ECO:0007669"/>
    <property type="project" value="UniProtKB-KW"/>
</dbReference>
<dbReference type="FunFam" id="1.10.10.1760:FF:000001">
    <property type="entry name" value="60S ribosomal protein L36"/>
    <property type="match status" value="1"/>
</dbReference>
<dbReference type="EMBL" id="KV425621">
    <property type="protein sequence ID" value="KZT20399.1"/>
    <property type="molecule type" value="Genomic_DNA"/>
</dbReference>
<sequence>MARTNLRYGSNHGHPTTAIEKTVRPSHRKGIQSKKTTFVRSVIREVAGFSPYERRIMELLRNSKVSIMLRVVMWGSWHLWMVVCLRALNGRVVKKGRVVAGKIYRRISVLCHTPATRFRGVGSVLRTRRYINLGADNKSYLRTRKPES</sequence>
<evidence type="ECO:0000313" key="7">
    <source>
        <dbReference type="Proteomes" id="UP000076761"/>
    </source>
</evidence>
<comment type="similarity">
    <text evidence="1 4">Belongs to the eukaryotic ribosomal protein eL36 family.</text>
</comment>
<dbReference type="Proteomes" id="UP000076761">
    <property type="component" value="Unassembled WGS sequence"/>
</dbReference>
<evidence type="ECO:0000256" key="1">
    <source>
        <dbReference type="ARBA" id="ARBA00006509"/>
    </source>
</evidence>
<feature type="region of interest" description="Disordered" evidence="5">
    <location>
        <begin position="1"/>
        <end position="31"/>
    </location>
</feature>
<organism evidence="6 7">
    <name type="scientific">Neolentinus lepideus HHB14362 ss-1</name>
    <dbReference type="NCBI Taxonomy" id="1314782"/>
    <lineage>
        <taxon>Eukaryota</taxon>
        <taxon>Fungi</taxon>
        <taxon>Dikarya</taxon>
        <taxon>Basidiomycota</taxon>
        <taxon>Agaricomycotina</taxon>
        <taxon>Agaricomycetes</taxon>
        <taxon>Gloeophyllales</taxon>
        <taxon>Gloeophyllaceae</taxon>
        <taxon>Neolentinus</taxon>
    </lineage>
</organism>
<dbReference type="InterPro" id="IPR000509">
    <property type="entry name" value="Ribosomal_eL36"/>
</dbReference>
<dbReference type="GO" id="GO:0003735">
    <property type="term" value="F:structural constituent of ribosome"/>
    <property type="evidence" value="ECO:0007669"/>
    <property type="project" value="InterPro"/>
</dbReference>
<evidence type="ECO:0000256" key="4">
    <source>
        <dbReference type="RuleBase" id="RU000665"/>
    </source>
</evidence>
<protein>
    <recommendedName>
        <fullName evidence="4">60S ribosomal protein L36</fullName>
    </recommendedName>
</protein>
<dbReference type="Gene3D" id="1.10.10.1760">
    <property type="entry name" value="60S ribosomal protein L36"/>
    <property type="match status" value="1"/>
</dbReference>
<evidence type="ECO:0000256" key="2">
    <source>
        <dbReference type="ARBA" id="ARBA00022980"/>
    </source>
</evidence>
<dbReference type="GO" id="GO:0005840">
    <property type="term" value="C:ribosome"/>
    <property type="evidence" value="ECO:0007669"/>
    <property type="project" value="UniProtKB-KW"/>
</dbReference>
<keyword evidence="2 4" id="KW-0689">Ribosomal protein</keyword>